<gene>
    <name evidence="1" type="ORF">CIPAW_06G062700</name>
</gene>
<sequence>MLIIINCVIETLDDNKGCFPTRKKKYMSCCELLSK</sequence>
<protein>
    <submittedName>
        <fullName evidence="1">Uncharacterized protein</fullName>
    </submittedName>
</protein>
<dbReference type="Proteomes" id="UP000811609">
    <property type="component" value="Chromosome 6"/>
</dbReference>
<organism evidence="1 2">
    <name type="scientific">Carya illinoinensis</name>
    <name type="common">Pecan</name>
    <dbReference type="NCBI Taxonomy" id="32201"/>
    <lineage>
        <taxon>Eukaryota</taxon>
        <taxon>Viridiplantae</taxon>
        <taxon>Streptophyta</taxon>
        <taxon>Embryophyta</taxon>
        <taxon>Tracheophyta</taxon>
        <taxon>Spermatophyta</taxon>
        <taxon>Magnoliopsida</taxon>
        <taxon>eudicotyledons</taxon>
        <taxon>Gunneridae</taxon>
        <taxon>Pentapetalae</taxon>
        <taxon>rosids</taxon>
        <taxon>fabids</taxon>
        <taxon>Fagales</taxon>
        <taxon>Juglandaceae</taxon>
        <taxon>Carya</taxon>
    </lineage>
</organism>
<keyword evidence="2" id="KW-1185">Reference proteome</keyword>
<comment type="caution">
    <text evidence="1">The sequence shown here is derived from an EMBL/GenBank/DDBJ whole genome shotgun (WGS) entry which is preliminary data.</text>
</comment>
<evidence type="ECO:0000313" key="1">
    <source>
        <dbReference type="EMBL" id="KAG6650732.1"/>
    </source>
</evidence>
<evidence type="ECO:0000313" key="2">
    <source>
        <dbReference type="Proteomes" id="UP000811609"/>
    </source>
</evidence>
<proteinExistence type="predicted"/>
<reference evidence="1" key="1">
    <citation type="submission" date="2020-12" db="EMBL/GenBank/DDBJ databases">
        <title>WGS assembly of Carya illinoinensis cv. Pawnee.</title>
        <authorList>
            <person name="Platts A."/>
            <person name="Shu S."/>
            <person name="Wright S."/>
            <person name="Barry K."/>
            <person name="Edger P."/>
            <person name="Pires J.C."/>
            <person name="Schmutz J."/>
        </authorList>
    </citation>
    <scope>NUCLEOTIDE SEQUENCE</scope>
    <source>
        <tissue evidence="1">Leaf</tissue>
    </source>
</reference>
<dbReference type="AlphaFoldDB" id="A0A8T1Q8P5"/>
<dbReference type="EMBL" id="CM031814">
    <property type="protein sequence ID" value="KAG6650732.1"/>
    <property type="molecule type" value="Genomic_DNA"/>
</dbReference>
<name>A0A8T1Q8P5_CARIL</name>
<accession>A0A8T1Q8P5</accession>